<name>A0A835MXY4_9ROSI</name>
<dbReference type="EMBL" id="JADGMS010000005">
    <property type="protein sequence ID" value="KAF9683002.1"/>
    <property type="molecule type" value="Genomic_DNA"/>
</dbReference>
<proteinExistence type="predicted"/>
<evidence type="ECO:0000313" key="2">
    <source>
        <dbReference type="Proteomes" id="UP000657918"/>
    </source>
</evidence>
<sequence length="85" mass="9502">MIKAMLATAQNYRILLTICIANTSTNETENEKIDGERFVKVTEIDKKMYAEIALVILIFLTRSFGETGMSNFLLGQKTYTSSLGS</sequence>
<keyword evidence="2" id="KW-1185">Reference proteome</keyword>
<comment type="caution">
    <text evidence="1">The sequence shown here is derived from an EMBL/GenBank/DDBJ whole genome shotgun (WGS) entry which is preliminary data.</text>
</comment>
<evidence type="ECO:0000313" key="1">
    <source>
        <dbReference type="EMBL" id="KAF9683002.1"/>
    </source>
</evidence>
<dbReference type="OrthoDB" id="4173905at2759"/>
<organism evidence="1 2">
    <name type="scientific">Salix dunnii</name>
    <dbReference type="NCBI Taxonomy" id="1413687"/>
    <lineage>
        <taxon>Eukaryota</taxon>
        <taxon>Viridiplantae</taxon>
        <taxon>Streptophyta</taxon>
        <taxon>Embryophyta</taxon>
        <taxon>Tracheophyta</taxon>
        <taxon>Spermatophyta</taxon>
        <taxon>Magnoliopsida</taxon>
        <taxon>eudicotyledons</taxon>
        <taxon>Gunneridae</taxon>
        <taxon>Pentapetalae</taxon>
        <taxon>rosids</taxon>
        <taxon>fabids</taxon>
        <taxon>Malpighiales</taxon>
        <taxon>Salicaceae</taxon>
        <taxon>Saliceae</taxon>
        <taxon>Salix</taxon>
    </lineage>
</organism>
<gene>
    <name evidence="1" type="ORF">SADUNF_Sadunf05G0167000</name>
</gene>
<accession>A0A835MXY4</accession>
<dbReference type="Proteomes" id="UP000657918">
    <property type="component" value="Unassembled WGS sequence"/>
</dbReference>
<reference evidence="1 2" key="1">
    <citation type="submission" date="2020-10" db="EMBL/GenBank/DDBJ databases">
        <title>Plant Genome Project.</title>
        <authorList>
            <person name="Zhang R.-G."/>
        </authorList>
    </citation>
    <scope>NUCLEOTIDE SEQUENCE [LARGE SCALE GENOMIC DNA]</scope>
    <source>
        <strain evidence="1">FAFU-HL-1</strain>
        <tissue evidence="1">Leaf</tissue>
    </source>
</reference>
<dbReference type="AlphaFoldDB" id="A0A835MXY4"/>
<protein>
    <submittedName>
        <fullName evidence="1">Uncharacterized protein</fullName>
    </submittedName>
</protein>